<evidence type="ECO:0000313" key="3">
    <source>
        <dbReference type="Proteomes" id="UP000054116"/>
    </source>
</evidence>
<name>A0A091M310_CARIC</name>
<protein>
    <submittedName>
        <fullName evidence="2">Partitioning defective 3 B</fullName>
    </submittedName>
</protein>
<proteinExistence type="predicted"/>
<evidence type="ECO:0000256" key="1">
    <source>
        <dbReference type="SAM" id="MobiDB-lite"/>
    </source>
</evidence>
<dbReference type="EMBL" id="KK516918">
    <property type="protein sequence ID" value="KFP65047.1"/>
    <property type="molecule type" value="Genomic_DNA"/>
</dbReference>
<organism evidence="2 3">
    <name type="scientific">Cariama cristata</name>
    <name type="common">Red-legged seriema</name>
    <dbReference type="NCBI Taxonomy" id="54380"/>
    <lineage>
        <taxon>Eukaryota</taxon>
        <taxon>Metazoa</taxon>
        <taxon>Chordata</taxon>
        <taxon>Craniata</taxon>
        <taxon>Vertebrata</taxon>
        <taxon>Euteleostomi</taxon>
        <taxon>Archelosauria</taxon>
        <taxon>Archosauria</taxon>
        <taxon>Dinosauria</taxon>
        <taxon>Saurischia</taxon>
        <taxon>Theropoda</taxon>
        <taxon>Coelurosauria</taxon>
        <taxon>Aves</taxon>
        <taxon>Neognathae</taxon>
        <taxon>Neoaves</taxon>
        <taxon>Telluraves</taxon>
        <taxon>Australaves</taxon>
        <taxon>Cariamiformes</taxon>
        <taxon>Cariamidae</taxon>
        <taxon>Cariama</taxon>
    </lineage>
</organism>
<gene>
    <name evidence="2" type="ORF">N322_07602</name>
</gene>
<feature type="non-terminal residue" evidence="2">
    <location>
        <position position="57"/>
    </location>
</feature>
<dbReference type="Proteomes" id="UP000054116">
    <property type="component" value="Unassembled WGS sequence"/>
</dbReference>
<feature type="non-terminal residue" evidence="2">
    <location>
        <position position="1"/>
    </location>
</feature>
<keyword evidence="3" id="KW-1185">Reference proteome</keyword>
<evidence type="ECO:0000313" key="2">
    <source>
        <dbReference type="EMBL" id="KFP65047.1"/>
    </source>
</evidence>
<accession>A0A091M310</accession>
<sequence length="57" mass="6190">LIAVYDEQETHRKTDGTNGNLMDRNSPDSFETEVAAQLAAFQPIGGEIEVTPSALKL</sequence>
<feature type="region of interest" description="Disordered" evidence="1">
    <location>
        <begin position="1"/>
        <end position="27"/>
    </location>
</feature>
<dbReference type="AlphaFoldDB" id="A0A091M310"/>
<reference evidence="2 3" key="1">
    <citation type="submission" date="2014-04" db="EMBL/GenBank/DDBJ databases">
        <title>Genome evolution of avian class.</title>
        <authorList>
            <person name="Zhang G."/>
            <person name="Li C."/>
        </authorList>
    </citation>
    <scope>NUCLEOTIDE SEQUENCE [LARGE SCALE GENOMIC DNA]</scope>
    <source>
        <strain evidence="2">BGI_N322</strain>
    </source>
</reference>